<evidence type="ECO:0000256" key="1">
    <source>
        <dbReference type="ARBA" id="ARBA00004604"/>
    </source>
</evidence>
<keyword evidence="8 10" id="KW-0175">Coiled coil</keyword>
<feature type="compositionally biased region" description="Basic and acidic residues" evidence="11">
    <location>
        <begin position="184"/>
        <end position="200"/>
    </location>
</feature>
<dbReference type="PANTHER" id="PTHR28028:SF1">
    <property type="entry name" value="60S RIBOSOMAL SUBUNIT ASSEMBLY_EXPORT PROTEIN LOC1"/>
    <property type="match status" value="1"/>
</dbReference>
<dbReference type="InterPro" id="IPR037650">
    <property type="entry name" value="Loc1"/>
</dbReference>
<keyword evidence="7" id="KW-0509">mRNA transport</keyword>
<reference evidence="12" key="1">
    <citation type="journal article" date="2021" name="Open Biol.">
        <title>Shared evolutionary footprints suggest mitochondrial oxidative damage underlies multiple complex I losses in fungi.</title>
        <authorList>
            <person name="Schikora-Tamarit M.A."/>
            <person name="Marcet-Houben M."/>
            <person name="Nosek J."/>
            <person name="Gabaldon T."/>
        </authorList>
    </citation>
    <scope>NUCLEOTIDE SEQUENCE</scope>
    <source>
        <strain evidence="12">NCAIM Y.01608</strain>
    </source>
</reference>
<dbReference type="GO" id="GO:0051028">
    <property type="term" value="P:mRNA transport"/>
    <property type="evidence" value="ECO:0007669"/>
    <property type="project" value="UniProtKB-KW"/>
</dbReference>
<gene>
    <name evidence="12" type="ORF">OGATHE_004129</name>
</gene>
<feature type="compositionally biased region" description="Basic and acidic residues" evidence="11">
    <location>
        <begin position="18"/>
        <end position="30"/>
    </location>
</feature>
<evidence type="ECO:0000256" key="11">
    <source>
        <dbReference type="SAM" id="MobiDB-lite"/>
    </source>
</evidence>
<evidence type="ECO:0000256" key="4">
    <source>
        <dbReference type="ARBA" id="ARBA00020853"/>
    </source>
</evidence>
<keyword evidence="6" id="KW-0690">Ribosome biogenesis</keyword>
<evidence type="ECO:0000256" key="8">
    <source>
        <dbReference type="ARBA" id="ARBA00023054"/>
    </source>
</evidence>
<evidence type="ECO:0000313" key="12">
    <source>
        <dbReference type="EMBL" id="KAH3665313.1"/>
    </source>
</evidence>
<dbReference type="PANTHER" id="PTHR28028">
    <property type="entry name" value="60S RIBOSOMAL SUBUNIT ASSEMBLY/EXPORT PROTEIN LOC1"/>
    <property type="match status" value="1"/>
</dbReference>
<keyword evidence="13" id="KW-1185">Reference proteome</keyword>
<evidence type="ECO:0000256" key="10">
    <source>
        <dbReference type="SAM" id="Coils"/>
    </source>
</evidence>
<evidence type="ECO:0000256" key="3">
    <source>
        <dbReference type="ARBA" id="ARBA00019670"/>
    </source>
</evidence>
<keyword evidence="5" id="KW-0813">Transport</keyword>
<dbReference type="EMBL" id="JAEUBD010001178">
    <property type="protein sequence ID" value="KAH3665313.1"/>
    <property type="molecule type" value="Genomic_DNA"/>
</dbReference>
<dbReference type="GO" id="GO:0042273">
    <property type="term" value="P:ribosomal large subunit biogenesis"/>
    <property type="evidence" value="ECO:0007669"/>
    <property type="project" value="InterPro"/>
</dbReference>
<name>A0A1B7SFS9_9ASCO</name>
<comment type="similarity">
    <text evidence="2">Belongs to the LOC1 family.</text>
</comment>
<dbReference type="Proteomes" id="UP000788993">
    <property type="component" value="Unassembled WGS sequence"/>
</dbReference>
<dbReference type="GO" id="GO:0008298">
    <property type="term" value="P:intracellular mRNA localization"/>
    <property type="evidence" value="ECO:0007669"/>
    <property type="project" value="TreeGrafter"/>
</dbReference>
<dbReference type="GO" id="GO:0003729">
    <property type="term" value="F:mRNA binding"/>
    <property type="evidence" value="ECO:0007669"/>
    <property type="project" value="InterPro"/>
</dbReference>
<feature type="compositionally biased region" description="Basic residues" evidence="11">
    <location>
        <begin position="1"/>
        <end position="14"/>
    </location>
</feature>
<dbReference type="RefSeq" id="XP_018210253.1">
    <property type="nucleotide sequence ID" value="XM_018355291.1"/>
</dbReference>
<comment type="subcellular location">
    <subcellularLocation>
        <location evidence="1">Nucleus</location>
        <location evidence="1">Nucleolus</location>
    </subcellularLocation>
</comment>
<dbReference type="GO" id="GO:0030687">
    <property type="term" value="C:preribosome, large subunit precursor"/>
    <property type="evidence" value="ECO:0007669"/>
    <property type="project" value="TreeGrafter"/>
</dbReference>
<feature type="region of interest" description="Disordered" evidence="11">
    <location>
        <begin position="1"/>
        <end position="55"/>
    </location>
</feature>
<feature type="region of interest" description="Disordered" evidence="11">
    <location>
        <begin position="177"/>
        <end position="200"/>
    </location>
</feature>
<reference evidence="12" key="2">
    <citation type="submission" date="2021-01" db="EMBL/GenBank/DDBJ databases">
        <authorList>
            <person name="Schikora-Tamarit M.A."/>
        </authorList>
    </citation>
    <scope>NUCLEOTIDE SEQUENCE</scope>
    <source>
        <strain evidence="12">NCAIM Y.01608</strain>
    </source>
</reference>
<evidence type="ECO:0000256" key="7">
    <source>
        <dbReference type="ARBA" id="ARBA00022816"/>
    </source>
</evidence>
<protein>
    <recommendedName>
        <fullName evidence="3">60S ribosomal subunit assembly/export protein LOC1</fullName>
    </recommendedName>
    <alternativeName>
        <fullName evidence="4">60S ribosomal subunit assembly/export protein loc1</fullName>
    </alternativeName>
</protein>
<organism evidence="12 13">
    <name type="scientific">Ogataea polymorpha</name>
    <dbReference type="NCBI Taxonomy" id="460523"/>
    <lineage>
        <taxon>Eukaryota</taxon>
        <taxon>Fungi</taxon>
        <taxon>Dikarya</taxon>
        <taxon>Ascomycota</taxon>
        <taxon>Saccharomycotina</taxon>
        <taxon>Pichiomycetes</taxon>
        <taxon>Pichiales</taxon>
        <taxon>Pichiaceae</taxon>
        <taxon>Ogataea</taxon>
    </lineage>
</organism>
<accession>A0A1B7SFS9</accession>
<evidence type="ECO:0000256" key="2">
    <source>
        <dbReference type="ARBA" id="ARBA00008132"/>
    </source>
</evidence>
<evidence type="ECO:0000313" key="13">
    <source>
        <dbReference type="Proteomes" id="UP000788993"/>
    </source>
</evidence>
<proteinExistence type="inferred from homology"/>
<dbReference type="GO" id="GO:0005730">
    <property type="term" value="C:nucleolus"/>
    <property type="evidence" value="ECO:0007669"/>
    <property type="project" value="UniProtKB-SubCell"/>
</dbReference>
<sequence length="200" mass="23449">MVPKKQTKAAKRRSAQNQKREIEPEVRQDSLARNMLASQPKLTPKSEKRHVKKSQLKKELRIAKLYGKKKEKVYDEKELDIPVLNKAIQPGVLKKRGKKGKKFVADNDSITLNRLIRQINDEKDLETESKLEKAKRLEEIRELRRQEMERKEQEKKMKVEDKKEEIKLKAATARSIRRKNAKLAKKEILKPDSKKSVSFA</sequence>
<dbReference type="OrthoDB" id="1743802at2759"/>
<keyword evidence="9" id="KW-0539">Nucleus</keyword>
<evidence type="ECO:0000256" key="6">
    <source>
        <dbReference type="ARBA" id="ARBA00022517"/>
    </source>
</evidence>
<feature type="coiled-coil region" evidence="10">
    <location>
        <begin position="131"/>
        <end position="169"/>
    </location>
</feature>
<dbReference type="AlphaFoldDB" id="A0A1B7SFS9"/>
<comment type="caution">
    <text evidence="12">The sequence shown here is derived from an EMBL/GenBank/DDBJ whole genome shotgun (WGS) entry which is preliminary data.</text>
</comment>
<evidence type="ECO:0000256" key="9">
    <source>
        <dbReference type="ARBA" id="ARBA00023242"/>
    </source>
</evidence>
<evidence type="ECO:0000256" key="5">
    <source>
        <dbReference type="ARBA" id="ARBA00022448"/>
    </source>
</evidence>